<organism evidence="1">
    <name type="scientific">Cacopsylla melanoneura</name>
    <dbReference type="NCBI Taxonomy" id="428564"/>
    <lineage>
        <taxon>Eukaryota</taxon>
        <taxon>Metazoa</taxon>
        <taxon>Ecdysozoa</taxon>
        <taxon>Arthropoda</taxon>
        <taxon>Hexapoda</taxon>
        <taxon>Insecta</taxon>
        <taxon>Pterygota</taxon>
        <taxon>Neoptera</taxon>
        <taxon>Paraneoptera</taxon>
        <taxon>Hemiptera</taxon>
        <taxon>Sternorrhyncha</taxon>
        <taxon>Psylloidea</taxon>
        <taxon>Psyllidae</taxon>
        <taxon>Psyllinae</taxon>
        <taxon>Cacopsylla</taxon>
    </lineage>
</organism>
<protein>
    <submittedName>
        <fullName evidence="1">Uncharacterized protein</fullName>
    </submittedName>
</protein>
<sequence>MFTPKMTSQILQVFCSRKYLLERPFRMQELVSRYDRIFALHTIPREIVWRFSVSTGIRTRNVLQCVFRNLSFPLWQQYVCTKKVGITFFANVPKPLKRPI</sequence>
<evidence type="ECO:0000313" key="1">
    <source>
        <dbReference type="EMBL" id="CAG6747248.1"/>
    </source>
</evidence>
<accession>A0A8D8ZG88</accession>
<proteinExistence type="predicted"/>
<dbReference type="AlphaFoldDB" id="A0A8D8ZG88"/>
<name>A0A8D8ZG88_9HEMI</name>
<reference evidence="1" key="1">
    <citation type="submission" date="2021-05" db="EMBL/GenBank/DDBJ databases">
        <authorList>
            <person name="Alioto T."/>
            <person name="Alioto T."/>
            <person name="Gomez Garrido J."/>
        </authorList>
    </citation>
    <scope>NUCLEOTIDE SEQUENCE</scope>
</reference>
<dbReference type="EMBL" id="HBUF01513408">
    <property type="protein sequence ID" value="CAG6747248.1"/>
    <property type="molecule type" value="Transcribed_RNA"/>
</dbReference>